<dbReference type="Pfam" id="PF06148">
    <property type="entry name" value="COG2_N"/>
    <property type="match status" value="1"/>
</dbReference>
<keyword evidence="13" id="KW-1185">Reference proteome</keyword>
<dbReference type="Pfam" id="PF12022">
    <property type="entry name" value="COG2_C"/>
    <property type="match status" value="1"/>
</dbReference>
<dbReference type="InterPro" id="IPR009316">
    <property type="entry name" value="COG2"/>
</dbReference>
<keyword evidence="4" id="KW-0813">Transport</keyword>
<comment type="similarity">
    <text evidence="2">Belongs to the COG2 family.</text>
</comment>
<dbReference type="GO" id="GO:0007030">
    <property type="term" value="P:Golgi organization"/>
    <property type="evidence" value="ECO:0007669"/>
    <property type="project" value="InterPro"/>
</dbReference>
<reference evidence="13" key="2">
    <citation type="submission" date="2015-01" db="EMBL/GenBank/DDBJ databases">
        <title>Evolutionary Origins and Diversification of the Mycorrhizal Mutualists.</title>
        <authorList>
            <consortium name="DOE Joint Genome Institute"/>
            <consortium name="Mycorrhizal Genomics Consortium"/>
            <person name="Kohler A."/>
            <person name="Kuo A."/>
            <person name="Nagy L.G."/>
            <person name="Floudas D."/>
            <person name="Copeland A."/>
            <person name="Barry K.W."/>
            <person name="Cichocki N."/>
            <person name="Veneault-Fourrey C."/>
            <person name="LaButti K."/>
            <person name="Lindquist E.A."/>
            <person name="Lipzen A."/>
            <person name="Lundell T."/>
            <person name="Morin E."/>
            <person name="Murat C."/>
            <person name="Riley R."/>
            <person name="Ohm R."/>
            <person name="Sun H."/>
            <person name="Tunlid A."/>
            <person name="Henrissat B."/>
            <person name="Grigoriev I.V."/>
            <person name="Hibbett D.S."/>
            <person name="Martin F."/>
        </authorList>
    </citation>
    <scope>NUCLEOTIDE SEQUENCE [LARGE SCALE GENOMIC DNA]</scope>
    <source>
        <strain evidence="13">Foug A</strain>
    </source>
</reference>
<evidence type="ECO:0000256" key="5">
    <source>
        <dbReference type="ARBA" id="ARBA00022927"/>
    </source>
</evidence>
<dbReference type="HOGENOM" id="CLU_005470_1_0_1"/>
<evidence type="ECO:0000313" key="12">
    <source>
        <dbReference type="EMBL" id="KIM69744.1"/>
    </source>
</evidence>
<dbReference type="AlphaFoldDB" id="A0A0C3ENI3"/>
<feature type="region of interest" description="Disordered" evidence="9">
    <location>
        <begin position="28"/>
        <end position="51"/>
    </location>
</feature>
<dbReference type="EMBL" id="KN822006">
    <property type="protein sequence ID" value="KIM69744.1"/>
    <property type="molecule type" value="Genomic_DNA"/>
</dbReference>
<name>A0A0C3ENI3_9AGAM</name>
<evidence type="ECO:0000313" key="13">
    <source>
        <dbReference type="Proteomes" id="UP000053989"/>
    </source>
</evidence>
<reference evidence="12 13" key="1">
    <citation type="submission" date="2014-04" db="EMBL/GenBank/DDBJ databases">
        <authorList>
            <consortium name="DOE Joint Genome Institute"/>
            <person name="Kuo A."/>
            <person name="Kohler A."/>
            <person name="Nagy L.G."/>
            <person name="Floudas D."/>
            <person name="Copeland A."/>
            <person name="Barry K.W."/>
            <person name="Cichocki N."/>
            <person name="Veneault-Fourrey C."/>
            <person name="LaButti K."/>
            <person name="Lindquist E.A."/>
            <person name="Lipzen A."/>
            <person name="Lundell T."/>
            <person name="Morin E."/>
            <person name="Murat C."/>
            <person name="Sun H."/>
            <person name="Tunlid A."/>
            <person name="Henrissat B."/>
            <person name="Grigoriev I.V."/>
            <person name="Hibbett D.S."/>
            <person name="Martin F."/>
            <person name="Nordberg H.P."/>
            <person name="Cantor M.N."/>
            <person name="Hua S.X."/>
        </authorList>
    </citation>
    <scope>NUCLEOTIDE SEQUENCE [LARGE SCALE GENOMIC DNA]</scope>
    <source>
        <strain evidence="12 13">Foug A</strain>
    </source>
</reference>
<evidence type="ECO:0000259" key="11">
    <source>
        <dbReference type="Pfam" id="PF12022"/>
    </source>
</evidence>
<organism evidence="12 13">
    <name type="scientific">Scleroderma citrinum Foug A</name>
    <dbReference type="NCBI Taxonomy" id="1036808"/>
    <lineage>
        <taxon>Eukaryota</taxon>
        <taxon>Fungi</taxon>
        <taxon>Dikarya</taxon>
        <taxon>Basidiomycota</taxon>
        <taxon>Agaricomycotina</taxon>
        <taxon>Agaricomycetes</taxon>
        <taxon>Agaricomycetidae</taxon>
        <taxon>Boletales</taxon>
        <taxon>Sclerodermatineae</taxon>
        <taxon>Sclerodermataceae</taxon>
        <taxon>Scleroderma</taxon>
    </lineage>
</organism>
<protein>
    <recommendedName>
        <fullName evidence="3">Conserved oligomeric Golgi complex subunit 2</fullName>
    </recommendedName>
    <alternativeName>
        <fullName evidence="8">Component of oligomeric Golgi complex 2</fullName>
    </alternativeName>
</protein>
<dbReference type="STRING" id="1036808.A0A0C3ENI3"/>
<evidence type="ECO:0000256" key="2">
    <source>
        <dbReference type="ARBA" id="ARBA00007603"/>
    </source>
</evidence>
<keyword evidence="7" id="KW-0472">Membrane</keyword>
<dbReference type="GO" id="GO:0015031">
    <property type="term" value="P:protein transport"/>
    <property type="evidence" value="ECO:0007669"/>
    <property type="project" value="UniProtKB-KW"/>
</dbReference>
<dbReference type="GO" id="GO:0000139">
    <property type="term" value="C:Golgi membrane"/>
    <property type="evidence" value="ECO:0007669"/>
    <property type="project" value="UniProtKB-SubCell"/>
</dbReference>
<dbReference type="InterPro" id="IPR024602">
    <property type="entry name" value="COG_su2_N"/>
</dbReference>
<dbReference type="GO" id="GO:0006891">
    <property type="term" value="P:intra-Golgi vesicle-mediated transport"/>
    <property type="evidence" value="ECO:0007669"/>
    <property type="project" value="TreeGrafter"/>
</dbReference>
<evidence type="ECO:0000256" key="1">
    <source>
        <dbReference type="ARBA" id="ARBA00004395"/>
    </source>
</evidence>
<dbReference type="OrthoDB" id="332281at2759"/>
<gene>
    <name evidence="12" type="ORF">SCLCIDRAFT_19532</name>
</gene>
<comment type="subcellular location">
    <subcellularLocation>
        <location evidence="1">Golgi apparatus membrane</location>
        <topology evidence="1">Peripheral membrane protein</topology>
    </subcellularLocation>
</comment>
<proteinExistence type="inferred from homology"/>
<dbReference type="GO" id="GO:0017119">
    <property type="term" value="C:Golgi transport complex"/>
    <property type="evidence" value="ECO:0007669"/>
    <property type="project" value="TreeGrafter"/>
</dbReference>
<evidence type="ECO:0000256" key="4">
    <source>
        <dbReference type="ARBA" id="ARBA00022448"/>
    </source>
</evidence>
<evidence type="ECO:0000256" key="6">
    <source>
        <dbReference type="ARBA" id="ARBA00023034"/>
    </source>
</evidence>
<dbReference type="InParanoid" id="A0A0C3ENI3"/>
<dbReference type="PANTHER" id="PTHR12961">
    <property type="entry name" value="CONSERVED OLIGOMERIC GOLGI COMPLEX COMPONENT 2"/>
    <property type="match status" value="1"/>
</dbReference>
<evidence type="ECO:0000256" key="3">
    <source>
        <dbReference type="ARBA" id="ARBA00020977"/>
    </source>
</evidence>
<dbReference type="Proteomes" id="UP000053989">
    <property type="component" value="Unassembled WGS sequence"/>
</dbReference>
<feature type="domain" description="COG complex component COG2 C-terminal" evidence="11">
    <location>
        <begin position="559"/>
        <end position="892"/>
    </location>
</feature>
<evidence type="ECO:0000256" key="8">
    <source>
        <dbReference type="ARBA" id="ARBA00031344"/>
    </source>
</evidence>
<feature type="compositionally biased region" description="Basic and acidic residues" evidence="9">
    <location>
        <begin position="38"/>
        <end position="50"/>
    </location>
</feature>
<keyword evidence="5" id="KW-0653">Protein transport</keyword>
<feature type="domain" description="Conserved oligomeric Golgi complex subunit 2 N-terminal" evidence="10">
    <location>
        <begin position="58"/>
        <end position="130"/>
    </location>
</feature>
<evidence type="ECO:0000259" key="10">
    <source>
        <dbReference type="Pfam" id="PF06148"/>
    </source>
</evidence>
<dbReference type="InterPro" id="IPR024603">
    <property type="entry name" value="COG_complex_COG2_C"/>
</dbReference>
<dbReference type="PANTHER" id="PTHR12961:SF0">
    <property type="entry name" value="CONSERVED OLIGOMERIC GOLGI COMPLEX SUBUNIT 2"/>
    <property type="match status" value="1"/>
</dbReference>
<evidence type="ECO:0000256" key="7">
    <source>
        <dbReference type="ARBA" id="ARBA00023136"/>
    </source>
</evidence>
<keyword evidence="6" id="KW-0333">Golgi apparatus</keyword>
<accession>A0A0C3ENI3</accession>
<evidence type="ECO:0000256" key="9">
    <source>
        <dbReference type="SAM" id="MobiDB-lite"/>
    </source>
</evidence>
<sequence length="927" mass="104427">MRSHTSRAIPKNTSDPYELERLAEELEAREVSSLSTSRDADREEPVERPDLPVYVPLSHDNEYLAAETFDVEGFLLSRAPTSLPELRAELRDYLSSLKEELVQLINDDYEDFISLSTDLRGEGMRLEKMRAPLSTLRQQTMVRVNVWNAVFPKDARRMQVARKGLQDTQDAVQAKLVARAKLREEKVVVATVVGRYKYSTYNLQALLHLLLKISESVSRLESLLLIPQSDDGSNQPEIFAVHSGGLNHSSAVKTQGSRGKHLSRVAMEYTQLLYHISKARAEKCAYVDAIQERVGCIRRTLMSDLDHLFSATLLSVTDTGDGKTLELERAKAIAELTECLRVYDNLSLWRTAEEIVRKNIVQPFVRKTLFQDALAAPSSPIVPHISIPETPRVPQSAHAPRTPYTPFTAFPTRGNFLDNSALPIPFLDESDNPLARLYNQILRFIERDLSYFMDIAERVTLKAGTRPVELTPMLASSHGELEFQGTQGFDILANVIWPEIGQAIMDELGSVVFAAGRPDDFLKRHAATQAFVRALEFIAPTTQSVQAMRSHPVYISFNRRWQLPIYFQLRWKEIIGRLEDNLSTTVINPDSAIHGPGRSAFVTPQAELVWTSIASCWSAEVFIPDLAPRFWKLTLQLLSRYRSWLQASLPLADPPTKLLAVDKGSTLQTRASTLQSNYEASSENNAADDLLLKQYSTVLIDIKVMHDQVLTLWWEQINAALPEPITPEDMDTSPERVSLDALRHQLNSLREVSSRVERQVVALLSRRACDALSPVRSIPSQFRAMSSKRIPTESSYFVLLVMRPVKAFFGIGTASSAGARLQESFVKDAATEVFDSVCQRYTQYLTAMKKTEESLRRLKKGKKTTFGIFQSSNTQDDDKDEERIQVQMMLDVEGLGQDAQSLGIDTQRVESYVQLIQMVQVEFGDGT</sequence>